<gene>
    <name evidence="1" type="ORF">MCHLDSM_06872</name>
</gene>
<keyword evidence="2" id="KW-1185">Reference proteome</keyword>
<dbReference type="STRING" id="37916.MCHLDSM_06872"/>
<reference evidence="1 2" key="1">
    <citation type="journal article" date="2015" name="Genome Biol. Evol.">
        <title>Characterization of Three Mycobacterium spp. with Potential Use in Bioremediation by Genome Sequencing and Comparative Genomics.</title>
        <authorList>
            <person name="Das S."/>
            <person name="Pettersson B.M."/>
            <person name="Behra P.R."/>
            <person name="Ramesh M."/>
            <person name="Dasgupta S."/>
            <person name="Bhattacharya A."/>
            <person name="Kirsebom L.A."/>
        </authorList>
    </citation>
    <scope>NUCLEOTIDE SEQUENCE [LARGE SCALE GENOMIC DNA]</scope>
    <source>
        <strain evidence="1 2">DSM 43826</strain>
    </source>
</reference>
<evidence type="ECO:0000313" key="1">
    <source>
        <dbReference type="EMBL" id="KMO67620.1"/>
    </source>
</evidence>
<dbReference type="PROSITE" id="PS51257">
    <property type="entry name" value="PROKAR_LIPOPROTEIN"/>
    <property type="match status" value="1"/>
</dbReference>
<proteinExistence type="predicted"/>
<sequence length="202" mass="20665" precursor="true">MSIAMIRAQNFTVLTEQRRVVAALLIAATATIAGCASHNEGAATPVSTSSSSTSAVTAAPPPGIGFPDLSTYAENTSGRYELINIPRVQGFSFSTPSGLICGSNAYPDVEYEQVGCRGSIPGRGPGDWSVSARVSTPATIQSMTGDPDLAADSHDPPPVLAPLQKVRASKGDAVCAVGADDLIACRVGGHGFVLTPTTTTLF</sequence>
<name>A0A0J6V9R6_9MYCO</name>
<dbReference type="EMBL" id="JYNL01000069">
    <property type="protein sequence ID" value="KMO67620.1"/>
    <property type="molecule type" value="Genomic_DNA"/>
</dbReference>
<organism evidence="1 2">
    <name type="scientific">Mycolicibacterium chlorophenolicum</name>
    <dbReference type="NCBI Taxonomy" id="37916"/>
    <lineage>
        <taxon>Bacteria</taxon>
        <taxon>Bacillati</taxon>
        <taxon>Actinomycetota</taxon>
        <taxon>Actinomycetes</taxon>
        <taxon>Mycobacteriales</taxon>
        <taxon>Mycobacteriaceae</taxon>
        <taxon>Mycolicibacterium</taxon>
    </lineage>
</organism>
<accession>A0A0J6V9R6</accession>
<dbReference type="RefSeq" id="WP_053083147.1">
    <property type="nucleotide sequence ID" value="NZ_JYNL01000069.1"/>
</dbReference>
<protein>
    <submittedName>
        <fullName evidence="1">Uncharacterized protein</fullName>
    </submittedName>
</protein>
<dbReference type="Proteomes" id="UP000036513">
    <property type="component" value="Unassembled WGS sequence"/>
</dbReference>
<dbReference type="PATRIC" id="fig|37916.4.peg.6888"/>
<evidence type="ECO:0000313" key="2">
    <source>
        <dbReference type="Proteomes" id="UP000036513"/>
    </source>
</evidence>
<comment type="caution">
    <text evidence="1">The sequence shown here is derived from an EMBL/GenBank/DDBJ whole genome shotgun (WGS) entry which is preliminary data.</text>
</comment>
<dbReference type="AlphaFoldDB" id="A0A0J6V9R6"/>